<accession>A0ACB7CFX5</accession>
<name>A0ACB7CFX5_9ASCO</name>
<protein>
    <submittedName>
        <fullName evidence="1">Uncharacterized protein</fullName>
    </submittedName>
</protein>
<keyword evidence="2" id="KW-1185">Reference proteome</keyword>
<dbReference type="EMBL" id="JABTEG010000001">
    <property type="protein sequence ID" value="KAG4306300.1"/>
    <property type="molecule type" value="Genomic_DNA"/>
</dbReference>
<sequence length="156" mass="18341">MASTQASTLAIRTSASRTLEEARQRVLRQYRAWQRAAPIIVQMYQLDVPVSTVRSALRNAYEKHRNVTYLKALDILIFQGHAEYQETLNFWKQPTHVMTLLQKHVLLDEEPKLQKKQPHNMFLSNPMKNDNLTKNFLTEKRQKRVNFLEEFLSGKS</sequence>
<evidence type="ECO:0000313" key="1">
    <source>
        <dbReference type="EMBL" id="KAG4306300.1"/>
    </source>
</evidence>
<dbReference type="Proteomes" id="UP000768646">
    <property type="component" value="Unassembled WGS sequence"/>
</dbReference>
<reference evidence="1 2" key="1">
    <citation type="journal article" date="2021" name="Commun. Biol.">
        <title>Genomic insights into the host specific adaptation of the Pneumocystis genus.</title>
        <authorList>
            <person name="Cisse O.H."/>
            <person name="Ma L."/>
            <person name="Dekker J.P."/>
            <person name="Khil P.P."/>
            <person name="Youn J.-H."/>
            <person name="Brenchley J.M."/>
            <person name="Blair R."/>
            <person name="Pahar B."/>
            <person name="Chabe M."/>
            <person name="Van Rompay K.K.A."/>
            <person name="Keesler R."/>
            <person name="Sukura A."/>
            <person name="Hirsch V."/>
            <person name="Kutty G."/>
            <person name="Liu Y."/>
            <person name="Peng L."/>
            <person name="Chen J."/>
            <person name="Song J."/>
            <person name="Weissenbacher-Lang C."/>
            <person name="Xu J."/>
            <person name="Upham N.S."/>
            <person name="Stajich J.E."/>
            <person name="Cuomo C.A."/>
            <person name="Cushion M.T."/>
            <person name="Kovacs J.A."/>
        </authorList>
    </citation>
    <scope>NUCLEOTIDE SEQUENCE [LARGE SCALE GENOMIC DNA]</scope>
    <source>
        <strain evidence="1 2">RABM</strain>
    </source>
</reference>
<proteinExistence type="predicted"/>
<gene>
    <name evidence="1" type="ORF">PORY_000288</name>
</gene>
<evidence type="ECO:0000313" key="2">
    <source>
        <dbReference type="Proteomes" id="UP000768646"/>
    </source>
</evidence>
<comment type="caution">
    <text evidence="1">The sequence shown here is derived from an EMBL/GenBank/DDBJ whole genome shotgun (WGS) entry which is preliminary data.</text>
</comment>
<organism evidence="1 2">
    <name type="scientific">Pneumocystis oryctolagi</name>
    <dbReference type="NCBI Taxonomy" id="42067"/>
    <lineage>
        <taxon>Eukaryota</taxon>
        <taxon>Fungi</taxon>
        <taxon>Dikarya</taxon>
        <taxon>Ascomycota</taxon>
        <taxon>Taphrinomycotina</taxon>
        <taxon>Pneumocystomycetes</taxon>
        <taxon>Pneumocystaceae</taxon>
        <taxon>Pneumocystis</taxon>
    </lineage>
</organism>